<keyword evidence="7" id="KW-1133">Transmembrane helix</keyword>
<organism evidence="12 13">
    <name type="scientific">Sinocyclocheilus anshuiensis</name>
    <dbReference type="NCBI Taxonomy" id="1608454"/>
    <lineage>
        <taxon>Eukaryota</taxon>
        <taxon>Metazoa</taxon>
        <taxon>Chordata</taxon>
        <taxon>Craniata</taxon>
        <taxon>Vertebrata</taxon>
        <taxon>Euteleostomi</taxon>
        <taxon>Actinopterygii</taxon>
        <taxon>Neopterygii</taxon>
        <taxon>Teleostei</taxon>
        <taxon>Ostariophysi</taxon>
        <taxon>Cypriniformes</taxon>
        <taxon>Cyprinidae</taxon>
        <taxon>Cyprininae</taxon>
        <taxon>Sinocyclocheilus</taxon>
    </lineage>
</organism>
<dbReference type="GO" id="GO:0016020">
    <property type="term" value="C:membrane"/>
    <property type="evidence" value="ECO:0007669"/>
    <property type="project" value="UniProtKB-SubCell"/>
</dbReference>
<dbReference type="AlphaFoldDB" id="A0A671N626"/>
<evidence type="ECO:0000256" key="3">
    <source>
        <dbReference type="ARBA" id="ARBA00022676"/>
    </source>
</evidence>
<evidence type="ECO:0000313" key="12">
    <source>
        <dbReference type="Ensembl" id="ENSSANP00000041378.1"/>
    </source>
</evidence>
<accession>A0A671N626</accession>
<feature type="domain" description="Fringe-like glycosyltransferase" evidence="11">
    <location>
        <begin position="326"/>
        <end position="386"/>
    </location>
</feature>
<feature type="domain" description="Fringe-like glycosyltransferase" evidence="11">
    <location>
        <begin position="107"/>
        <end position="230"/>
    </location>
</feature>
<evidence type="ECO:0000256" key="6">
    <source>
        <dbReference type="ARBA" id="ARBA00022968"/>
    </source>
</evidence>
<evidence type="ECO:0000256" key="7">
    <source>
        <dbReference type="ARBA" id="ARBA00022989"/>
    </source>
</evidence>
<keyword evidence="10" id="KW-0732">Signal</keyword>
<keyword evidence="3" id="KW-0328">Glycosyltransferase</keyword>
<evidence type="ECO:0000256" key="10">
    <source>
        <dbReference type="SAM" id="SignalP"/>
    </source>
</evidence>
<evidence type="ECO:0000256" key="2">
    <source>
        <dbReference type="ARBA" id="ARBA00008661"/>
    </source>
</evidence>
<keyword evidence="6" id="KW-0735">Signal-anchor</keyword>
<evidence type="ECO:0000256" key="1">
    <source>
        <dbReference type="ARBA" id="ARBA00004606"/>
    </source>
</evidence>
<keyword evidence="4" id="KW-0808">Transferase</keyword>
<dbReference type="FunFam" id="3.90.550.50:FF:000056">
    <property type="entry name" value="Beta 3-glucosyltransferase b"/>
    <property type="match status" value="1"/>
</dbReference>
<keyword evidence="13" id="KW-1185">Reference proteome</keyword>
<dbReference type="Proteomes" id="UP000472260">
    <property type="component" value="Unassembled WGS sequence"/>
</dbReference>
<evidence type="ECO:0000256" key="8">
    <source>
        <dbReference type="ARBA" id="ARBA00023136"/>
    </source>
</evidence>
<evidence type="ECO:0000256" key="5">
    <source>
        <dbReference type="ARBA" id="ARBA00022692"/>
    </source>
</evidence>
<dbReference type="InterPro" id="IPR003378">
    <property type="entry name" value="Fringe-like_glycosylTrfase"/>
</dbReference>
<name>A0A671N626_9TELE</name>
<evidence type="ECO:0000259" key="11">
    <source>
        <dbReference type="Pfam" id="PF02434"/>
    </source>
</evidence>
<feature type="chain" id="PRO_5025541837" evidence="10">
    <location>
        <begin position="20"/>
        <end position="422"/>
    </location>
</feature>
<evidence type="ECO:0000256" key="4">
    <source>
        <dbReference type="ARBA" id="ARBA00022679"/>
    </source>
</evidence>
<dbReference type="PANTHER" id="PTHR10811">
    <property type="entry name" value="FRINGE-RELATED"/>
    <property type="match status" value="1"/>
</dbReference>
<proteinExistence type="inferred from homology"/>
<comment type="similarity">
    <text evidence="2">Belongs to the glycosyltransferase 31 family.</text>
</comment>
<dbReference type="Ensembl" id="ENSSANT00000044037.1">
    <property type="protein sequence ID" value="ENSSANP00000041378.1"/>
    <property type="gene ID" value="ENSSANG00000021008.1"/>
</dbReference>
<keyword evidence="5" id="KW-0812">Transmembrane</keyword>
<protein>
    <submittedName>
        <fullName evidence="12">Beta 3-glucosyltransferase b</fullName>
    </submittedName>
</protein>
<evidence type="ECO:0000313" key="13">
    <source>
        <dbReference type="Proteomes" id="UP000472260"/>
    </source>
</evidence>
<sequence length="422" mass="47319">HFFLNLSSYVLYMCVCLHAYIIDEDTNLCNDMGITLVRDMVFVIQSQKNSYHTHRAEQKRTELLHQAQTLNQSSPDVVLLHKLSDSDGNWSIPPALPHLASLYCETSWWFVFLEEESNVNLHNLLQMLSKFKTRKEWFLGRPLHDDEPTIIHDYAFSEDPYSFTYPDFMAGWALSCPLAKTAEHVNYEAPKLDFTIDLQHEIVLYIWEEGRGPALTAVNEFCSELHSLSSTEDCAMTVNTLSACGNPVQKEDVFVAVNTCQRFNAERGGCSQPLQTVLVFTGHFAKTFAILKRFASGAVTKAPWLLIVDDDTLISVGERYGYGLSRDGYSYITGGEGMVFSRVAVQNILAGGCSCRSLDAPDDMVIGMCLTSLGLPVTHRPLFHQVAYTPAHCQLTCCLLCCSTATKTQVNDAFSTQTREEL</sequence>
<dbReference type="GO" id="GO:0016757">
    <property type="term" value="F:glycosyltransferase activity"/>
    <property type="evidence" value="ECO:0007669"/>
    <property type="project" value="UniProtKB-KW"/>
</dbReference>
<comment type="subcellular location">
    <subcellularLocation>
        <location evidence="9">Endomembrane system</location>
        <topology evidence="9">Single-pass membrane protein</topology>
    </subcellularLocation>
    <subcellularLocation>
        <location evidence="1">Membrane</location>
        <topology evidence="1">Single-pass type II membrane protein</topology>
    </subcellularLocation>
</comment>
<keyword evidence="8" id="KW-0472">Membrane</keyword>
<dbReference type="GO" id="GO:0012505">
    <property type="term" value="C:endomembrane system"/>
    <property type="evidence" value="ECO:0007669"/>
    <property type="project" value="UniProtKB-SubCell"/>
</dbReference>
<reference evidence="12" key="2">
    <citation type="submission" date="2025-09" db="UniProtKB">
        <authorList>
            <consortium name="Ensembl"/>
        </authorList>
    </citation>
    <scope>IDENTIFICATION</scope>
</reference>
<feature type="signal peptide" evidence="10">
    <location>
        <begin position="1"/>
        <end position="19"/>
    </location>
</feature>
<evidence type="ECO:0000256" key="9">
    <source>
        <dbReference type="ARBA" id="ARBA00037847"/>
    </source>
</evidence>
<reference evidence="12" key="1">
    <citation type="submission" date="2025-08" db="UniProtKB">
        <authorList>
            <consortium name="Ensembl"/>
        </authorList>
    </citation>
    <scope>IDENTIFICATION</scope>
</reference>
<dbReference type="Gene3D" id="3.90.550.50">
    <property type="match status" value="2"/>
</dbReference>
<dbReference type="Pfam" id="PF02434">
    <property type="entry name" value="Fringe"/>
    <property type="match status" value="2"/>
</dbReference>